<dbReference type="PANTHER" id="PTHR40254:SF1">
    <property type="entry name" value="BLR0577 PROTEIN"/>
    <property type="match status" value="1"/>
</dbReference>
<dbReference type="InterPro" id="IPR038732">
    <property type="entry name" value="HpyO/CreE_NAD-binding"/>
</dbReference>
<organism evidence="2 3">
    <name type="scientific">Kineosporia babensis</name>
    <dbReference type="NCBI Taxonomy" id="499548"/>
    <lineage>
        <taxon>Bacteria</taxon>
        <taxon>Bacillati</taxon>
        <taxon>Actinomycetota</taxon>
        <taxon>Actinomycetes</taxon>
        <taxon>Kineosporiales</taxon>
        <taxon>Kineosporiaceae</taxon>
        <taxon>Kineosporia</taxon>
    </lineage>
</organism>
<evidence type="ECO:0000313" key="3">
    <source>
        <dbReference type="Proteomes" id="UP001138997"/>
    </source>
</evidence>
<feature type="domain" description="FAD-dependent urate hydroxylase HpyO/Asp monooxygenase CreE-like FAD/NAD(P)-binding" evidence="1">
    <location>
        <begin position="10"/>
        <end position="185"/>
    </location>
</feature>
<reference evidence="2" key="1">
    <citation type="submission" date="2021-11" db="EMBL/GenBank/DDBJ databases">
        <title>Streptomyces corallinus and Kineosporia corallina sp. nov., two new coral-derived marine actinobacteria.</title>
        <authorList>
            <person name="Buangrab K."/>
            <person name="Sutthacheep M."/>
            <person name="Yeemin T."/>
            <person name="Harunari E."/>
            <person name="Igarashi Y."/>
            <person name="Sripreechasak P."/>
            <person name="Kanchanasin P."/>
            <person name="Tanasupawat S."/>
            <person name="Phongsopitanun W."/>
        </authorList>
    </citation>
    <scope>NUCLEOTIDE SEQUENCE</scope>
    <source>
        <strain evidence="2">JCM 31032</strain>
    </source>
</reference>
<accession>A0A9X1NFD2</accession>
<sequence>MNLVSPRAIAIIGAGPRGLSTLERLVAQLDPARDHVTIHLIDPHPPGGRVWQAGQNANLLMNTTAGDATLYLDETVETRHPRPPGLDLYTWAQHIDEHVAAELIDAGLRAEIAALRPVTSVSRRLYGIYLGWAFTEISSRIPDGCRVVVVPHSATRLRRTVQAEVVSLSNGEELMVDAVVLAVGHTDAEHSIEVQNAISAARQGDWLYVPPGQPAEQDWSAVAPGENVIVRGLGLNFFDTMAMLTLARGGRFVARGESRLEYLPSGQEPVIWAGSRRGVPFKAKAIVEERLPAQVRRYPDGHALQQLWVLRGRLDFDSDIWPWIRKEALWQAALVELGDGDPVAVADLTRSFDAEAGSRTPDLDKVRADFGLELHFDPERSADPLGGKEFGSVEDLSGWTRAWVEEDLDQARRAILSPVKEGDRAIGSARAWVFPLASYGGLPGTSYRRRFEGWYAGYANSLAGGPPALRLAQLAALIEAGVVRMLGAGLRVSVDEQGPLASSASLPGVEIRGSVLVEARLADSDITRTTNPLLRSLLDEGRCRPYRLPSLDGSTQDASGFEVTEKPFHLVEADGQASGRVFAIGIPVGPHVGTSFTAFARSNSVFLRQTDAVAEAALKLTRG</sequence>
<dbReference type="InterPro" id="IPR052189">
    <property type="entry name" value="L-asp_N-monooxygenase_NS-form"/>
</dbReference>
<evidence type="ECO:0000259" key="1">
    <source>
        <dbReference type="Pfam" id="PF13454"/>
    </source>
</evidence>
<dbReference type="EMBL" id="JAJOMB010000014">
    <property type="protein sequence ID" value="MCD5314102.1"/>
    <property type="molecule type" value="Genomic_DNA"/>
</dbReference>
<dbReference type="Pfam" id="PF13454">
    <property type="entry name" value="NAD_binding_9"/>
    <property type="match status" value="1"/>
</dbReference>
<dbReference type="RefSeq" id="WP_231446348.1">
    <property type="nucleotide sequence ID" value="NZ_JAJOMB010000014.1"/>
</dbReference>
<dbReference type="AlphaFoldDB" id="A0A9X1NFD2"/>
<proteinExistence type="predicted"/>
<keyword evidence="3" id="KW-1185">Reference proteome</keyword>
<comment type="caution">
    <text evidence="2">The sequence shown here is derived from an EMBL/GenBank/DDBJ whole genome shotgun (WGS) entry which is preliminary data.</text>
</comment>
<gene>
    <name evidence="2" type="ORF">LR394_24645</name>
</gene>
<dbReference type="InterPro" id="IPR036188">
    <property type="entry name" value="FAD/NAD-bd_sf"/>
</dbReference>
<dbReference type="Proteomes" id="UP001138997">
    <property type="component" value="Unassembled WGS sequence"/>
</dbReference>
<dbReference type="SUPFAM" id="SSF51905">
    <property type="entry name" value="FAD/NAD(P)-binding domain"/>
    <property type="match status" value="1"/>
</dbReference>
<dbReference type="PANTHER" id="PTHR40254">
    <property type="entry name" value="BLR0577 PROTEIN"/>
    <property type="match status" value="1"/>
</dbReference>
<name>A0A9X1NFD2_9ACTN</name>
<protein>
    <submittedName>
        <fullName evidence="2">FAD/NAD(P)-binding protein</fullName>
    </submittedName>
</protein>
<evidence type="ECO:0000313" key="2">
    <source>
        <dbReference type="EMBL" id="MCD5314102.1"/>
    </source>
</evidence>